<evidence type="ECO:0000256" key="2">
    <source>
        <dbReference type="ARBA" id="ARBA00009853"/>
    </source>
</evidence>
<keyword evidence="9" id="KW-1185">Reference proteome</keyword>
<gene>
    <name evidence="8" type="ORF">SAMN02982922_1272</name>
</gene>
<keyword evidence="5 6" id="KW-0472">Membrane</keyword>
<dbReference type="SUPFAM" id="SSF103481">
    <property type="entry name" value="Multidrug resistance efflux transporter EmrE"/>
    <property type="match status" value="2"/>
</dbReference>
<evidence type="ECO:0000313" key="9">
    <source>
        <dbReference type="Proteomes" id="UP000193083"/>
    </source>
</evidence>
<evidence type="ECO:0000256" key="4">
    <source>
        <dbReference type="ARBA" id="ARBA00022989"/>
    </source>
</evidence>
<feature type="domain" description="EamA" evidence="7">
    <location>
        <begin position="151"/>
        <end position="279"/>
    </location>
</feature>
<evidence type="ECO:0000259" key="7">
    <source>
        <dbReference type="Pfam" id="PF00892"/>
    </source>
</evidence>
<feature type="transmembrane region" description="Helical" evidence="6">
    <location>
        <begin position="125"/>
        <end position="145"/>
    </location>
</feature>
<feature type="transmembrane region" description="Helical" evidence="6">
    <location>
        <begin position="181"/>
        <end position="202"/>
    </location>
</feature>
<dbReference type="PANTHER" id="PTHR22911:SF6">
    <property type="entry name" value="SOLUTE CARRIER FAMILY 35 MEMBER G1"/>
    <property type="match status" value="1"/>
</dbReference>
<comment type="similarity">
    <text evidence="2">Belongs to the drug/metabolite transporter (DMT) superfamily. 10 TMS drug/metabolite exporter (DME) (TC 2.A.7.3) family.</text>
</comment>
<evidence type="ECO:0000256" key="5">
    <source>
        <dbReference type="ARBA" id="ARBA00023136"/>
    </source>
</evidence>
<dbReference type="Proteomes" id="UP000193083">
    <property type="component" value="Unassembled WGS sequence"/>
</dbReference>
<protein>
    <submittedName>
        <fullName evidence="8">EamA-like transporter family protein</fullName>
    </submittedName>
</protein>
<sequence length="292" mass="31460">MSAHPSLAKAALWMAGWLTLMLLMSVAGRAATIEIDVFQIMELRALIGLVLLWPLVHAAGGLRAMRTSVIGQHVGRNVVHYFAQYAWLLALTMIPLAQLISIEFTMPVWTAIFAGLFLGERIGGLKIASIVLGILGVAIIVRPGLDHVAPGQLIALVMAVGFGISVTMVKGLTRHDSVVRIMFWMLVIQGLIGIVPALWVWRWPSAETWAWIAVIAACGTFSHYCMAKAMTYADATVVIPMDFLRVPLSAALGYLLYSEMLDAWTVAGAAMILFGNLLNLRGAAPPKAAATG</sequence>
<feature type="transmembrane region" description="Helical" evidence="6">
    <location>
        <begin position="151"/>
        <end position="169"/>
    </location>
</feature>
<dbReference type="PANTHER" id="PTHR22911">
    <property type="entry name" value="ACYL-MALONYL CONDENSING ENZYME-RELATED"/>
    <property type="match status" value="1"/>
</dbReference>
<dbReference type="Pfam" id="PF00892">
    <property type="entry name" value="EamA"/>
    <property type="match status" value="2"/>
</dbReference>
<evidence type="ECO:0000256" key="1">
    <source>
        <dbReference type="ARBA" id="ARBA00004141"/>
    </source>
</evidence>
<dbReference type="InterPro" id="IPR037185">
    <property type="entry name" value="EmrE-like"/>
</dbReference>
<dbReference type="RefSeq" id="WP_085463373.1">
    <property type="nucleotide sequence ID" value="NZ_FXBL01000004.1"/>
</dbReference>
<feature type="transmembrane region" description="Helical" evidence="6">
    <location>
        <begin position="85"/>
        <end position="118"/>
    </location>
</feature>
<dbReference type="EMBL" id="FXBL01000004">
    <property type="protein sequence ID" value="SMH32288.1"/>
    <property type="molecule type" value="Genomic_DNA"/>
</dbReference>
<feature type="transmembrane region" description="Helical" evidence="6">
    <location>
        <begin position="12"/>
        <end position="31"/>
    </location>
</feature>
<feature type="domain" description="EamA" evidence="7">
    <location>
        <begin position="11"/>
        <end position="141"/>
    </location>
</feature>
<keyword evidence="3 6" id="KW-0812">Transmembrane</keyword>
<reference evidence="9" key="1">
    <citation type="submission" date="2017-04" db="EMBL/GenBank/DDBJ databases">
        <authorList>
            <person name="Varghese N."/>
            <person name="Submissions S."/>
        </authorList>
    </citation>
    <scope>NUCLEOTIDE SEQUENCE [LARGE SCALE GENOMIC DNA]</scope>
    <source>
        <strain evidence="9">B5P</strain>
    </source>
</reference>
<dbReference type="AlphaFoldDB" id="A0A1X7N606"/>
<feature type="transmembrane region" description="Helical" evidence="6">
    <location>
        <begin position="43"/>
        <end position="65"/>
    </location>
</feature>
<proteinExistence type="inferred from homology"/>
<dbReference type="OrthoDB" id="9810329at2"/>
<evidence type="ECO:0000256" key="6">
    <source>
        <dbReference type="SAM" id="Phobius"/>
    </source>
</evidence>
<dbReference type="InterPro" id="IPR000620">
    <property type="entry name" value="EamA_dom"/>
</dbReference>
<evidence type="ECO:0000256" key="3">
    <source>
        <dbReference type="ARBA" id="ARBA00022692"/>
    </source>
</evidence>
<feature type="transmembrane region" description="Helical" evidence="6">
    <location>
        <begin position="208"/>
        <end position="225"/>
    </location>
</feature>
<name>A0A1X7N606_9HYPH</name>
<dbReference type="GO" id="GO:0016020">
    <property type="term" value="C:membrane"/>
    <property type="evidence" value="ECO:0007669"/>
    <property type="project" value="UniProtKB-SubCell"/>
</dbReference>
<organism evidence="8 9">
    <name type="scientific">Mesorhizobium australicum</name>
    <dbReference type="NCBI Taxonomy" id="536018"/>
    <lineage>
        <taxon>Bacteria</taxon>
        <taxon>Pseudomonadati</taxon>
        <taxon>Pseudomonadota</taxon>
        <taxon>Alphaproteobacteria</taxon>
        <taxon>Hyphomicrobiales</taxon>
        <taxon>Phyllobacteriaceae</taxon>
        <taxon>Mesorhizobium</taxon>
    </lineage>
</organism>
<comment type="subcellular location">
    <subcellularLocation>
        <location evidence="1">Membrane</location>
        <topology evidence="1">Multi-pass membrane protein</topology>
    </subcellularLocation>
</comment>
<accession>A0A1X7N606</accession>
<evidence type="ECO:0000313" key="8">
    <source>
        <dbReference type="EMBL" id="SMH32288.1"/>
    </source>
</evidence>
<keyword evidence="4 6" id="KW-1133">Transmembrane helix</keyword>